<evidence type="ECO:0000256" key="13">
    <source>
        <dbReference type="SAM" id="MobiDB-lite"/>
    </source>
</evidence>
<organism evidence="14 15">
    <name type="scientific">Anabas testudineus</name>
    <name type="common">Climbing perch</name>
    <name type="synonym">Anthias testudineus</name>
    <dbReference type="NCBI Taxonomy" id="64144"/>
    <lineage>
        <taxon>Eukaryota</taxon>
        <taxon>Metazoa</taxon>
        <taxon>Chordata</taxon>
        <taxon>Craniata</taxon>
        <taxon>Vertebrata</taxon>
        <taxon>Euteleostomi</taxon>
        <taxon>Actinopterygii</taxon>
        <taxon>Neopterygii</taxon>
        <taxon>Teleostei</taxon>
        <taxon>Neoteleostei</taxon>
        <taxon>Acanthomorphata</taxon>
        <taxon>Anabantaria</taxon>
        <taxon>Anabantiformes</taxon>
        <taxon>Anabantoidei</taxon>
        <taxon>Anabantidae</taxon>
        <taxon>Anabas</taxon>
    </lineage>
</organism>
<keyword evidence="12" id="KW-0175">Coiled coil</keyword>
<keyword evidence="6" id="KW-0282">Flagellum</keyword>
<dbReference type="PANTHER" id="PTHR31598:SF1">
    <property type="entry name" value="DYNEIN REGULATORY COMPLEX PROTEIN 10"/>
    <property type="match status" value="1"/>
</dbReference>
<evidence type="ECO:0000256" key="1">
    <source>
        <dbReference type="ARBA" id="ARBA00003029"/>
    </source>
</evidence>
<dbReference type="STRING" id="64144.ENSATEP00000009678"/>
<evidence type="ECO:0000256" key="3">
    <source>
        <dbReference type="ARBA" id="ARBA00009071"/>
    </source>
</evidence>
<keyword evidence="5" id="KW-0963">Cytoplasm</keyword>
<reference evidence="14" key="1">
    <citation type="submission" date="2021-04" db="EMBL/GenBank/DDBJ databases">
        <authorList>
            <consortium name="Wellcome Sanger Institute Data Sharing"/>
        </authorList>
    </citation>
    <scope>NUCLEOTIDE SEQUENCE [LARGE SCALE GENOMIC DNA]</scope>
</reference>
<sequence>MSAKGETVLANAQSKDVPKSHEGTQQKLFSVEANRIASILENCISQVEIAASLSAVLLSNSMSSAVDEELSKALQEHQLLGERLETLEGEKQESGGEQEAENEEAMKKARAKLEKDIKNSVRDLFRHFRTHPDAIFSLKSVLDVEVRDSECKLITGLKMFYSHMVEKLLTSPDEELQLTLYKQVTSSTANDLDHVVSLEEQVDTAMKQIDSLVRHQTGYSATVVCKIEIKNLQYKPQTKMSKKQASIQQEIDQLKIQLNNLILENRQAERVLQEVKLEELRRLEVPFSVLKVEYDQIQEKLRLAEEKRKEEMRVLELQTKAAIFAQAWWRGYSVRKALQNKGKTKKAKKSKGKKK</sequence>
<accession>A0A3Q1HX84</accession>
<reference evidence="14" key="2">
    <citation type="submission" date="2025-08" db="UniProtKB">
        <authorList>
            <consortium name="Ensembl"/>
        </authorList>
    </citation>
    <scope>IDENTIFICATION</scope>
</reference>
<protein>
    <recommendedName>
        <fullName evidence="4">Dynein regulatory complex protein 10</fullName>
    </recommendedName>
    <alternativeName>
        <fullName evidence="10">IQ domain-containing protein D</fullName>
    </alternativeName>
</protein>
<evidence type="ECO:0000256" key="4">
    <source>
        <dbReference type="ARBA" id="ARBA00021752"/>
    </source>
</evidence>
<feature type="coiled-coil region" evidence="12">
    <location>
        <begin position="244"/>
        <end position="314"/>
    </location>
</feature>
<proteinExistence type="inferred from homology"/>
<comment type="function">
    <text evidence="1">Component of the nexin-dynein regulatory complex (N-DRC), a key regulator of ciliary/flagellar motility which maintains the alignment and integrity of the distal axoneme and regulates microtubule sliding in motile axonemes.</text>
</comment>
<keyword evidence="8" id="KW-0206">Cytoskeleton</keyword>
<evidence type="ECO:0000313" key="14">
    <source>
        <dbReference type="Ensembl" id="ENSATEP00000009678.2"/>
    </source>
</evidence>
<feature type="region of interest" description="Disordered" evidence="13">
    <location>
        <begin position="1"/>
        <end position="23"/>
    </location>
</feature>
<evidence type="ECO:0000256" key="12">
    <source>
        <dbReference type="SAM" id="Coils"/>
    </source>
</evidence>
<dbReference type="CDD" id="cd23767">
    <property type="entry name" value="IQCD"/>
    <property type="match status" value="1"/>
</dbReference>
<comment type="subunit">
    <text evidence="11">Component of the nexin-dynein regulatory complex (N-DRC). Interacts with CFAP52.</text>
</comment>
<evidence type="ECO:0000256" key="8">
    <source>
        <dbReference type="ARBA" id="ARBA00023212"/>
    </source>
</evidence>
<evidence type="ECO:0000256" key="6">
    <source>
        <dbReference type="ARBA" id="ARBA00022846"/>
    </source>
</evidence>
<evidence type="ECO:0000256" key="7">
    <source>
        <dbReference type="ARBA" id="ARBA00023069"/>
    </source>
</evidence>
<keyword evidence="15" id="KW-1185">Reference proteome</keyword>
<dbReference type="InterPro" id="IPR000048">
    <property type="entry name" value="IQ_motif_EF-hand-BS"/>
</dbReference>
<dbReference type="SMART" id="SM00015">
    <property type="entry name" value="IQ"/>
    <property type="match status" value="1"/>
</dbReference>
<dbReference type="Pfam" id="PF00612">
    <property type="entry name" value="IQ"/>
    <property type="match status" value="1"/>
</dbReference>
<evidence type="ECO:0000256" key="11">
    <source>
        <dbReference type="ARBA" id="ARBA00046836"/>
    </source>
</evidence>
<dbReference type="Ensembl" id="ENSATET00000009849.2">
    <property type="protein sequence ID" value="ENSATEP00000009678.2"/>
    <property type="gene ID" value="ENSATEG00000006792.2"/>
</dbReference>
<evidence type="ECO:0000256" key="5">
    <source>
        <dbReference type="ARBA" id="ARBA00022490"/>
    </source>
</evidence>
<evidence type="ECO:0000256" key="10">
    <source>
        <dbReference type="ARBA" id="ARBA00032180"/>
    </source>
</evidence>
<name>A0A3Q1HX84_ANATE</name>
<dbReference type="AlphaFoldDB" id="A0A3Q1HX84"/>
<evidence type="ECO:0000256" key="2">
    <source>
        <dbReference type="ARBA" id="ARBA00004611"/>
    </source>
</evidence>
<keyword evidence="7" id="KW-0969">Cilium</keyword>
<dbReference type="PROSITE" id="PS50096">
    <property type="entry name" value="IQ"/>
    <property type="match status" value="1"/>
</dbReference>
<dbReference type="GeneTree" id="ENSGT00730000111354"/>
<reference evidence="14" key="3">
    <citation type="submission" date="2025-09" db="UniProtKB">
        <authorList>
            <consortium name="Ensembl"/>
        </authorList>
    </citation>
    <scope>IDENTIFICATION</scope>
</reference>
<dbReference type="PANTHER" id="PTHR31598">
    <property type="entry name" value="IQ DOMAIN-CONTAINING PROTEIN D"/>
    <property type="match status" value="1"/>
</dbReference>
<comment type="subcellular location">
    <subcellularLocation>
        <location evidence="2">Cytoplasm</location>
        <location evidence="2">Cytoskeleton</location>
        <location evidence="2">Flagellum axoneme</location>
    </subcellularLocation>
</comment>
<keyword evidence="9" id="KW-0966">Cell projection</keyword>
<dbReference type="Proteomes" id="UP000265040">
    <property type="component" value="Chromosome 9"/>
</dbReference>
<evidence type="ECO:0000256" key="9">
    <source>
        <dbReference type="ARBA" id="ARBA00023273"/>
    </source>
</evidence>
<feature type="region of interest" description="Disordered" evidence="13">
    <location>
        <begin position="86"/>
        <end position="110"/>
    </location>
</feature>
<evidence type="ECO:0000313" key="15">
    <source>
        <dbReference type="Proteomes" id="UP000265040"/>
    </source>
</evidence>
<comment type="similarity">
    <text evidence="3">Belongs to the DRC10 family.</text>
</comment>
<dbReference type="InterPro" id="IPR042815">
    <property type="entry name" value="DRC10"/>
</dbReference>